<sequence length="156" mass="17228">MRGRLGGIARHDRPRGAIETLDHVSVTRELGVRGDLRGAIRPGKSGRRQISLIEAESWEAALAELQPAPDHDLLWHVRRANLLVQGIRLPREAGKIIAIGQSLRIETTCECDPCNRMDEIHPGLKLALMPDWRGGVLGRVISDGDIAIGDEVRIEE</sequence>
<dbReference type="PANTHER" id="PTHR36930">
    <property type="entry name" value="METAL-SULFUR CLUSTER BIOSYNTHESIS PROTEINS YUAD-RELATED"/>
    <property type="match status" value="1"/>
</dbReference>
<keyword evidence="3" id="KW-1185">Reference proteome</keyword>
<dbReference type="PROSITE" id="PS51340">
    <property type="entry name" value="MOSC"/>
    <property type="match status" value="1"/>
</dbReference>
<dbReference type="GO" id="GO:0003824">
    <property type="term" value="F:catalytic activity"/>
    <property type="evidence" value="ECO:0007669"/>
    <property type="project" value="InterPro"/>
</dbReference>
<dbReference type="InterPro" id="IPR005302">
    <property type="entry name" value="MoCF_Sase_C"/>
</dbReference>
<dbReference type="InterPro" id="IPR052716">
    <property type="entry name" value="MOSC_domain"/>
</dbReference>
<accession>A0A7W7ABH4</accession>
<evidence type="ECO:0000313" key="3">
    <source>
        <dbReference type="Proteomes" id="UP000538566"/>
    </source>
</evidence>
<name>A0A7W7ABH4_9SPHN</name>
<reference evidence="2 3" key="1">
    <citation type="submission" date="2020-08" db="EMBL/GenBank/DDBJ databases">
        <title>Genomic Encyclopedia of Type Strains, Phase IV (KMG-IV): sequencing the most valuable type-strain genomes for metagenomic binning, comparative biology and taxonomic classification.</title>
        <authorList>
            <person name="Goeker M."/>
        </authorList>
    </citation>
    <scope>NUCLEOTIDE SEQUENCE [LARGE SCALE GENOMIC DNA]</scope>
    <source>
        <strain evidence="2 3">DSM 17507</strain>
    </source>
</reference>
<dbReference type="GO" id="GO:0030151">
    <property type="term" value="F:molybdenum ion binding"/>
    <property type="evidence" value="ECO:0007669"/>
    <property type="project" value="InterPro"/>
</dbReference>
<dbReference type="AlphaFoldDB" id="A0A7W7ABH4"/>
<evidence type="ECO:0000313" key="2">
    <source>
        <dbReference type="EMBL" id="MBB4613871.1"/>
    </source>
</evidence>
<dbReference type="GO" id="GO:0030170">
    <property type="term" value="F:pyridoxal phosphate binding"/>
    <property type="evidence" value="ECO:0007669"/>
    <property type="project" value="InterPro"/>
</dbReference>
<protein>
    <submittedName>
        <fullName evidence="2">MOSC domain-containing protein YiiM</fullName>
    </submittedName>
</protein>
<dbReference type="EMBL" id="JACHOA010000003">
    <property type="protein sequence ID" value="MBB4613871.1"/>
    <property type="molecule type" value="Genomic_DNA"/>
</dbReference>
<comment type="caution">
    <text evidence="2">The sequence shown here is derived from an EMBL/GenBank/DDBJ whole genome shotgun (WGS) entry which is preliminary data.</text>
</comment>
<dbReference type="Proteomes" id="UP000538566">
    <property type="component" value="Unassembled WGS sequence"/>
</dbReference>
<dbReference type="OrthoDB" id="1550913at2"/>
<dbReference type="Pfam" id="PF03473">
    <property type="entry name" value="MOSC"/>
    <property type="match status" value="1"/>
</dbReference>
<evidence type="ECO:0000259" key="1">
    <source>
        <dbReference type="PROSITE" id="PS51340"/>
    </source>
</evidence>
<dbReference type="SUPFAM" id="SSF50800">
    <property type="entry name" value="PK beta-barrel domain-like"/>
    <property type="match status" value="1"/>
</dbReference>
<organism evidence="2 3">
    <name type="scientific">Novosphingobium taihuense</name>
    <dbReference type="NCBI Taxonomy" id="260085"/>
    <lineage>
        <taxon>Bacteria</taxon>
        <taxon>Pseudomonadati</taxon>
        <taxon>Pseudomonadota</taxon>
        <taxon>Alphaproteobacteria</taxon>
        <taxon>Sphingomonadales</taxon>
        <taxon>Sphingomonadaceae</taxon>
        <taxon>Novosphingobium</taxon>
    </lineage>
</organism>
<proteinExistence type="predicted"/>
<dbReference type="InterPro" id="IPR011037">
    <property type="entry name" value="Pyrv_Knase-like_insert_dom_sf"/>
</dbReference>
<gene>
    <name evidence="2" type="ORF">GGR37_002146</name>
</gene>
<dbReference type="RefSeq" id="WP_144907089.1">
    <property type="nucleotide sequence ID" value="NZ_JACHOA010000003.1"/>
</dbReference>
<dbReference type="PANTHER" id="PTHR36930:SF1">
    <property type="entry name" value="MOSC DOMAIN-CONTAINING PROTEIN"/>
    <property type="match status" value="1"/>
</dbReference>
<feature type="domain" description="MOSC" evidence="1">
    <location>
        <begin position="18"/>
        <end position="155"/>
    </location>
</feature>
<dbReference type="Gene3D" id="2.40.33.20">
    <property type="entry name" value="PK beta-barrel domain-like"/>
    <property type="match status" value="1"/>
</dbReference>